<name>A0ABV1D5N7_9FIRM</name>
<keyword evidence="2" id="KW-1185">Reference proteome</keyword>
<evidence type="ECO:0000313" key="1">
    <source>
        <dbReference type="EMBL" id="MEQ2424394.1"/>
    </source>
</evidence>
<protein>
    <submittedName>
        <fullName evidence="1">Uncharacterized protein</fullName>
    </submittedName>
</protein>
<gene>
    <name evidence="1" type="ORF">WMQ36_05360</name>
</gene>
<evidence type="ECO:0000313" key="2">
    <source>
        <dbReference type="Proteomes" id="UP001454086"/>
    </source>
</evidence>
<sequence length="84" mass="9956">MRKIKLFPAPHTELRIDVSDEMEKDYQECRRMAQSQGSGKDCNTCSWRSVEIEDTGLCEWPEVMRLMEEGDGKRRYLIENKSRQ</sequence>
<proteinExistence type="predicted"/>
<accession>A0ABV1D5N7</accession>
<dbReference type="EMBL" id="JBBMFM010000012">
    <property type="protein sequence ID" value="MEQ2424394.1"/>
    <property type="molecule type" value="Genomic_DNA"/>
</dbReference>
<comment type="caution">
    <text evidence="1">The sequence shown here is derived from an EMBL/GenBank/DDBJ whole genome shotgun (WGS) entry which is preliminary data.</text>
</comment>
<reference evidence="1 2" key="1">
    <citation type="submission" date="2024-03" db="EMBL/GenBank/DDBJ databases">
        <title>Human intestinal bacterial collection.</title>
        <authorList>
            <person name="Pauvert C."/>
            <person name="Hitch T.C.A."/>
            <person name="Clavel T."/>
        </authorList>
    </citation>
    <scope>NUCLEOTIDE SEQUENCE [LARGE SCALE GENOMIC DNA]</scope>
    <source>
        <strain evidence="1 2">CLA-SR-H021</strain>
    </source>
</reference>
<dbReference type="RefSeq" id="WP_349117904.1">
    <property type="nucleotide sequence ID" value="NZ_JBBMFM010000012.1"/>
</dbReference>
<dbReference type="Proteomes" id="UP001454086">
    <property type="component" value="Unassembled WGS sequence"/>
</dbReference>
<organism evidence="1 2">
    <name type="scientific">Enterocloster hominis</name>
    <name type="common">ex Hitch et al. 2024</name>
    <dbReference type="NCBI Taxonomy" id="1917870"/>
    <lineage>
        <taxon>Bacteria</taxon>
        <taxon>Bacillati</taxon>
        <taxon>Bacillota</taxon>
        <taxon>Clostridia</taxon>
        <taxon>Lachnospirales</taxon>
        <taxon>Lachnospiraceae</taxon>
        <taxon>Enterocloster</taxon>
    </lineage>
</organism>